<dbReference type="PANTHER" id="PTHR12506:SF43">
    <property type="entry name" value="ZINC FINGER CCCH DOMAIN-CONTAINING PROTEIN 32"/>
    <property type="match status" value="1"/>
</dbReference>
<evidence type="ECO:0000256" key="1">
    <source>
        <dbReference type="ARBA" id="ARBA00022723"/>
    </source>
</evidence>
<dbReference type="GO" id="GO:0003729">
    <property type="term" value="F:mRNA binding"/>
    <property type="evidence" value="ECO:0007669"/>
    <property type="project" value="TreeGrafter"/>
</dbReference>
<proteinExistence type="predicted"/>
<dbReference type="GO" id="GO:0008270">
    <property type="term" value="F:zinc ion binding"/>
    <property type="evidence" value="ECO:0007669"/>
    <property type="project" value="UniProtKB-KW"/>
</dbReference>
<reference evidence="5 6" key="1">
    <citation type="submission" date="2024-01" db="EMBL/GenBank/DDBJ databases">
        <title>The genomes of 5 underutilized Papilionoideae crops provide insights into root nodulation and disease resistanc.</title>
        <authorList>
            <person name="Jiang F."/>
        </authorList>
    </citation>
    <scope>NUCLEOTIDE SEQUENCE [LARGE SCALE GENOMIC DNA]</scope>
    <source>
        <strain evidence="5">DUOXIRENSHENG_FW03</strain>
        <tissue evidence="5">Leaves</tissue>
    </source>
</reference>
<organism evidence="5 6">
    <name type="scientific">Psophocarpus tetragonolobus</name>
    <name type="common">Winged bean</name>
    <name type="synonym">Dolichos tetragonolobus</name>
    <dbReference type="NCBI Taxonomy" id="3891"/>
    <lineage>
        <taxon>Eukaryota</taxon>
        <taxon>Viridiplantae</taxon>
        <taxon>Streptophyta</taxon>
        <taxon>Embryophyta</taxon>
        <taxon>Tracheophyta</taxon>
        <taxon>Spermatophyta</taxon>
        <taxon>Magnoliopsida</taxon>
        <taxon>eudicotyledons</taxon>
        <taxon>Gunneridae</taxon>
        <taxon>Pentapetalae</taxon>
        <taxon>rosids</taxon>
        <taxon>fabids</taxon>
        <taxon>Fabales</taxon>
        <taxon>Fabaceae</taxon>
        <taxon>Papilionoideae</taxon>
        <taxon>50 kb inversion clade</taxon>
        <taxon>NPAAA clade</taxon>
        <taxon>indigoferoid/millettioid clade</taxon>
        <taxon>Phaseoleae</taxon>
        <taxon>Psophocarpus</taxon>
    </lineage>
</organism>
<accession>A0AAN9SBJ9</accession>
<comment type="caution">
    <text evidence="5">The sequence shown here is derived from an EMBL/GenBank/DDBJ whole genome shotgun (WGS) entry which is preliminary data.</text>
</comment>
<evidence type="ECO:0000256" key="2">
    <source>
        <dbReference type="ARBA" id="ARBA00022771"/>
    </source>
</evidence>
<dbReference type="EMBL" id="JAYMYS010000005">
    <property type="protein sequence ID" value="KAK7392339.1"/>
    <property type="molecule type" value="Genomic_DNA"/>
</dbReference>
<keyword evidence="4" id="KW-0238">DNA-binding</keyword>
<evidence type="ECO:0000256" key="3">
    <source>
        <dbReference type="ARBA" id="ARBA00022833"/>
    </source>
</evidence>
<protein>
    <submittedName>
        <fullName evidence="5">Uncharacterized protein</fullName>
    </submittedName>
</protein>
<sequence>MDPRYPLDVISQAFIASVYSPQYFDGNCSKFHHRCREFIIQFCLEPILAFAPQFYHQLQSPTVPLNEQYGGASTGLRVARPPVLLASYVQMGVVQFPGWSHYSVRGTYTCNSCSISCCSTGCWDHFFIQTDLIVNLSSQTSAFARQYIPLSSTTGPSGSSWKDKLFPERTGEPECQYYLITVDCKFGLACQMTKKYHHPRDHVVEQPLLSPVGLPLRPVSIASVYSPQYILMATVHI</sequence>
<keyword evidence="1" id="KW-0479">Metal-binding</keyword>
<keyword evidence="2" id="KW-0863">Zinc-finger</keyword>
<keyword evidence="3" id="KW-0862">Zinc</keyword>
<evidence type="ECO:0000313" key="6">
    <source>
        <dbReference type="Proteomes" id="UP001386955"/>
    </source>
</evidence>
<dbReference type="GO" id="GO:0003677">
    <property type="term" value="F:DNA binding"/>
    <property type="evidence" value="ECO:0007669"/>
    <property type="project" value="UniProtKB-KW"/>
</dbReference>
<evidence type="ECO:0000313" key="5">
    <source>
        <dbReference type="EMBL" id="KAK7392339.1"/>
    </source>
</evidence>
<evidence type="ECO:0000256" key="4">
    <source>
        <dbReference type="ARBA" id="ARBA00023125"/>
    </source>
</evidence>
<dbReference type="Proteomes" id="UP001386955">
    <property type="component" value="Unassembled WGS sequence"/>
</dbReference>
<gene>
    <name evidence="5" type="ORF">VNO78_20773</name>
</gene>
<dbReference type="InterPro" id="IPR050974">
    <property type="entry name" value="Plant_ZF_CCCH"/>
</dbReference>
<dbReference type="PANTHER" id="PTHR12506">
    <property type="entry name" value="PROTEIN PHOSPHATASE RELATED"/>
    <property type="match status" value="1"/>
</dbReference>
<dbReference type="AlphaFoldDB" id="A0AAN9SBJ9"/>
<keyword evidence="6" id="KW-1185">Reference proteome</keyword>
<name>A0AAN9SBJ9_PSOTE</name>